<dbReference type="Gene3D" id="1.20.1090.10">
    <property type="entry name" value="Dehydroquinate synthase-like - alpha domain"/>
    <property type="match status" value="1"/>
</dbReference>
<reference evidence="11 12" key="1">
    <citation type="submission" date="2017-07" db="EMBL/GenBank/DDBJ databases">
        <title>Leptospira spp. isolated from tropical soils.</title>
        <authorList>
            <person name="Thibeaux R."/>
            <person name="Iraola G."/>
            <person name="Ferres I."/>
            <person name="Bierque E."/>
            <person name="Girault D."/>
            <person name="Soupe-Gilbert M.-E."/>
            <person name="Picardeau M."/>
            <person name="Goarant C."/>
        </authorList>
    </citation>
    <scope>NUCLEOTIDE SEQUENCE [LARGE SCALE GENOMIC DNA]</scope>
    <source>
        <strain evidence="10 12">FH1-B-B1</strain>
        <strain evidence="9 11">FH1-B-C1</strain>
    </source>
</reference>
<comment type="cofactor">
    <cofactor evidence="2">
        <name>Co(2+)</name>
        <dbReference type="ChEBI" id="CHEBI:48828"/>
    </cofactor>
</comment>
<evidence type="ECO:0000313" key="11">
    <source>
        <dbReference type="Proteomes" id="UP000231962"/>
    </source>
</evidence>
<protein>
    <submittedName>
        <fullName evidence="10">Uncharacterized protein</fullName>
    </submittedName>
</protein>
<dbReference type="RefSeq" id="WP_100713268.1">
    <property type="nucleotide sequence ID" value="NZ_NPDY01000004.1"/>
</dbReference>
<evidence type="ECO:0000256" key="5">
    <source>
        <dbReference type="ARBA" id="ARBA00023239"/>
    </source>
</evidence>
<dbReference type="InterPro" id="IPR050071">
    <property type="entry name" value="Dehydroquinate_synthase"/>
</dbReference>
<feature type="domain" description="3-dehydroquinate synthase C-terminal" evidence="8">
    <location>
        <begin position="174"/>
        <end position="315"/>
    </location>
</feature>
<keyword evidence="11" id="KW-1185">Reference proteome</keyword>
<dbReference type="Gene3D" id="3.40.50.1970">
    <property type="match status" value="1"/>
</dbReference>
<evidence type="ECO:0000313" key="9">
    <source>
        <dbReference type="EMBL" id="PJZ70306.1"/>
    </source>
</evidence>
<feature type="domain" description="3-dehydroquinate synthase N-terminal" evidence="7">
    <location>
        <begin position="61"/>
        <end position="172"/>
    </location>
</feature>
<evidence type="ECO:0000256" key="4">
    <source>
        <dbReference type="ARBA" id="ARBA00023027"/>
    </source>
</evidence>
<keyword evidence="3" id="KW-0479">Metal-binding</keyword>
<dbReference type="PANTHER" id="PTHR43622:SF1">
    <property type="entry name" value="3-DEHYDROQUINATE SYNTHASE"/>
    <property type="match status" value="1"/>
</dbReference>
<comment type="cofactor">
    <cofactor evidence="1">
        <name>NAD(+)</name>
        <dbReference type="ChEBI" id="CHEBI:57540"/>
    </cofactor>
</comment>
<dbReference type="InterPro" id="IPR030960">
    <property type="entry name" value="DHQS/DOIS_N"/>
</dbReference>
<keyword evidence="6" id="KW-0170">Cobalt</keyword>
<evidence type="ECO:0000313" key="12">
    <source>
        <dbReference type="Proteomes" id="UP000231990"/>
    </source>
</evidence>
<dbReference type="InterPro" id="IPR030963">
    <property type="entry name" value="DHQ_synth_fam"/>
</dbReference>
<gene>
    <name evidence="9" type="ORF">CH360_06810</name>
    <name evidence="10" type="ORF">CH373_12160</name>
</gene>
<evidence type="ECO:0000313" key="10">
    <source>
        <dbReference type="EMBL" id="PJZ72810.1"/>
    </source>
</evidence>
<evidence type="ECO:0000259" key="7">
    <source>
        <dbReference type="Pfam" id="PF01761"/>
    </source>
</evidence>
<dbReference type="GO" id="GO:0009073">
    <property type="term" value="P:aromatic amino acid family biosynthetic process"/>
    <property type="evidence" value="ECO:0007669"/>
    <property type="project" value="InterPro"/>
</dbReference>
<dbReference type="AlphaFoldDB" id="A0A2M9ZL43"/>
<dbReference type="Pfam" id="PF24621">
    <property type="entry name" value="DHQS_C"/>
    <property type="match status" value="1"/>
</dbReference>
<evidence type="ECO:0000256" key="1">
    <source>
        <dbReference type="ARBA" id="ARBA00001911"/>
    </source>
</evidence>
<sequence>MSEEISVSSSKGIYHVQFGNSPTQFLHTKLENRAIVVVDRKILELYPNILSHSLFEKRLVLIEAIEENKTFKAAGDLLEHLLFLGLKRNDLLVALGGGIIQDLVSFTASVYMRGIEWHYVPTTLLSIADSCIGGKTSINLSFSKNTVGTFHPPSSVYVDLNFLKTLGRDEIQSGIGEMLHYFVYSGSPYLKKILEEYDSLFTNFELLKSYVKESLAIKKTVIEKDEFDQGERRKFNYGHTFGHALEVASGFTIQHGQAVTIGMAIANRISEHLDLLSKPKAERLNGILRKNFPAIDGNKLSITEFIDNLRKDKKNTGSKVTCILCRDFGKLEIKEIEIDQNIKSCIEETLQSAGFSLF</sequence>
<name>A0A2M9ZL43_9LEPT</name>
<dbReference type="InterPro" id="IPR056179">
    <property type="entry name" value="DHQS_C"/>
</dbReference>
<dbReference type="EMBL" id="NPDZ01000007">
    <property type="protein sequence ID" value="PJZ72810.1"/>
    <property type="molecule type" value="Genomic_DNA"/>
</dbReference>
<dbReference type="EMBL" id="NPDY01000004">
    <property type="protein sequence ID" value="PJZ70306.1"/>
    <property type="molecule type" value="Genomic_DNA"/>
</dbReference>
<evidence type="ECO:0000256" key="2">
    <source>
        <dbReference type="ARBA" id="ARBA00001941"/>
    </source>
</evidence>
<accession>A0A2M9ZL43</accession>
<dbReference type="SUPFAM" id="SSF56796">
    <property type="entry name" value="Dehydroquinate synthase-like"/>
    <property type="match status" value="1"/>
</dbReference>
<proteinExistence type="predicted"/>
<comment type="caution">
    <text evidence="10">The sequence shown here is derived from an EMBL/GenBank/DDBJ whole genome shotgun (WGS) entry which is preliminary data.</text>
</comment>
<keyword evidence="4" id="KW-0520">NAD</keyword>
<dbReference type="Pfam" id="PF01761">
    <property type="entry name" value="DHQ_synthase"/>
    <property type="match status" value="1"/>
</dbReference>
<dbReference type="CDD" id="cd08195">
    <property type="entry name" value="DHQS"/>
    <property type="match status" value="1"/>
</dbReference>
<dbReference type="PIRSF" id="PIRSF001455">
    <property type="entry name" value="DHQ_synth"/>
    <property type="match status" value="1"/>
</dbReference>
<dbReference type="Proteomes" id="UP000231990">
    <property type="component" value="Unassembled WGS sequence"/>
</dbReference>
<evidence type="ECO:0000256" key="3">
    <source>
        <dbReference type="ARBA" id="ARBA00022723"/>
    </source>
</evidence>
<keyword evidence="5" id="KW-0456">Lyase</keyword>
<evidence type="ECO:0000256" key="6">
    <source>
        <dbReference type="ARBA" id="ARBA00023285"/>
    </source>
</evidence>
<dbReference type="GO" id="GO:0046872">
    <property type="term" value="F:metal ion binding"/>
    <property type="evidence" value="ECO:0007669"/>
    <property type="project" value="UniProtKB-KW"/>
</dbReference>
<dbReference type="OrthoDB" id="9806583at2"/>
<dbReference type="PANTHER" id="PTHR43622">
    <property type="entry name" value="3-DEHYDROQUINATE SYNTHASE"/>
    <property type="match status" value="1"/>
</dbReference>
<dbReference type="Proteomes" id="UP000231962">
    <property type="component" value="Unassembled WGS sequence"/>
</dbReference>
<dbReference type="GO" id="GO:0003856">
    <property type="term" value="F:3-dehydroquinate synthase activity"/>
    <property type="evidence" value="ECO:0007669"/>
    <property type="project" value="TreeGrafter"/>
</dbReference>
<evidence type="ECO:0000259" key="8">
    <source>
        <dbReference type="Pfam" id="PF24621"/>
    </source>
</evidence>
<organism evidence="10 12">
    <name type="scientific">Leptospira perolatii</name>
    <dbReference type="NCBI Taxonomy" id="2023191"/>
    <lineage>
        <taxon>Bacteria</taxon>
        <taxon>Pseudomonadati</taxon>
        <taxon>Spirochaetota</taxon>
        <taxon>Spirochaetia</taxon>
        <taxon>Leptospirales</taxon>
        <taxon>Leptospiraceae</taxon>
        <taxon>Leptospira</taxon>
    </lineage>
</organism>